<feature type="domain" description="Peptidase M1 membrane alanine aminopeptidase" evidence="4">
    <location>
        <begin position="358"/>
        <end position="497"/>
    </location>
</feature>
<gene>
    <name evidence="5" type="ORF">GLV81_10230</name>
</gene>
<dbReference type="CDD" id="cd09604">
    <property type="entry name" value="M1_APN_like"/>
    <property type="match status" value="1"/>
</dbReference>
<feature type="signal peptide" evidence="3">
    <location>
        <begin position="1"/>
        <end position="20"/>
    </location>
</feature>
<keyword evidence="3" id="KW-0732">Signal</keyword>
<dbReference type="InterPro" id="IPR014782">
    <property type="entry name" value="Peptidase_M1_dom"/>
</dbReference>
<feature type="chain" id="PRO_5026246196" evidence="3">
    <location>
        <begin position="21"/>
        <end position="619"/>
    </location>
</feature>
<proteinExistence type="predicted"/>
<feature type="active site" description="Proton donor" evidence="1">
    <location>
        <position position="443"/>
    </location>
</feature>
<keyword evidence="6" id="KW-1185">Reference proteome</keyword>
<keyword evidence="2" id="KW-0862">Zinc</keyword>
<dbReference type="Proteomes" id="UP000426027">
    <property type="component" value="Chromosome"/>
</dbReference>
<feature type="binding site" evidence="2">
    <location>
        <position position="365"/>
    </location>
    <ligand>
        <name>Zn(2+)</name>
        <dbReference type="ChEBI" id="CHEBI:29105"/>
        <note>catalytic</note>
    </ligand>
</feature>
<feature type="active site" description="Proton acceptor" evidence="1">
    <location>
        <position position="362"/>
    </location>
</feature>
<protein>
    <submittedName>
        <fullName evidence="5">M1 family peptidase</fullName>
    </submittedName>
</protein>
<dbReference type="SUPFAM" id="SSF55486">
    <property type="entry name" value="Metalloproteases ('zincins'), catalytic domain"/>
    <property type="match status" value="1"/>
</dbReference>
<dbReference type="EMBL" id="CP046566">
    <property type="protein sequence ID" value="QGW28424.1"/>
    <property type="molecule type" value="Genomic_DNA"/>
</dbReference>
<dbReference type="Gene3D" id="1.10.390.10">
    <property type="entry name" value="Neutral Protease Domain 2"/>
    <property type="match status" value="1"/>
</dbReference>
<keyword evidence="2" id="KW-0479">Metal-binding</keyword>
<evidence type="ECO:0000256" key="2">
    <source>
        <dbReference type="PIRSR" id="PIRSR634015-3"/>
    </source>
</evidence>
<dbReference type="Pfam" id="PF01433">
    <property type="entry name" value="Peptidase_M1"/>
    <property type="match status" value="1"/>
</dbReference>
<reference evidence="5 6" key="1">
    <citation type="submission" date="2019-11" db="EMBL/GenBank/DDBJ databases">
        <authorList>
            <person name="Im W.T."/>
        </authorList>
    </citation>
    <scope>NUCLEOTIDE SEQUENCE [LARGE SCALE GENOMIC DNA]</scope>
    <source>
        <strain evidence="5 6">SB-02</strain>
    </source>
</reference>
<dbReference type="InterPro" id="IPR034015">
    <property type="entry name" value="M1_LTA4H"/>
</dbReference>
<evidence type="ECO:0000256" key="3">
    <source>
        <dbReference type="SAM" id="SignalP"/>
    </source>
</evidence>
<name>A0A6I6G846_9BACT</name>
<evidence type="ECO:0000256" key="1">
    <source>
        <dbReference type="PIRSR" id="PIRSR634015-1"/>
    </source>
</evidence>
<dbReference type="AlphaFoldDB" id="A0A6I6G846"/>
<accession>A0A6I6G846</accession>
<dbReference type="GO" id="GO:0008270">
    <property type="term" value="F:zinc ion binding"/>
    <property type="evidence" value="ECO:0007669"/>
    <property type="project" value="InterPro"/>
</dbReference>
<dbReference type="PANTHER" id="PTHR45726">
    <property type="entry name" value="LEUKOTRIENE A-4 HYDROLASE"/>
    <property type="match status" value="1"/>
</dbReference>
<evidence type="ECO:0000313" key="6">
    <source>
        <dbReference type="Proteomes" id="UP000426027"/>
    </source>
</evidence>
<dbReference type="KEGG" id="fls:GLV81_10230"/>
<dbReference type="PANTHER" id="PTHR45726:SF3">
    <property type="entry name" value="LEUKOTRIENE A-4 HYDROLASE"/>
    <property type="match status" value="1"/>
</dbReference>
<dbReference type="RefSeq" id="WP_157478780.1">
    <property type="nucleotide sequence ID" value="NZ_CP046566.1"/>
</dbReference>
<dbReference type="GO" id="GO:0008237">
    <property type="term" value="F:metallopeptidase activity"/>
    <property type="evidence" value="ECO:0007669"/>
    <property type="project" value="InterPro"/>
</dbReference>
<dbReference type="InterPro" id="IPR027268">
    <property type="entry name" value="Peptidase_M4/M1_CTD_sf"/>
</dbReference>
<feature type="binding site" evidence="2">
    <location>
        <position position="361"/>
    </location>
    <ligand>
        <name>Zn(2+)</name>
        <dbReference type="ChEBI" id="CHEBI:29105"/>
        <note>catalytic</note>
    </ligand>
</feature>
<sequence>MRFYVNVFVAALLWATTAQAQPDRWQQQISYNMDVRLNVQTNILQGKQQIQYTNNSPDTLHEIYFHLYWNAFQPNSSMDVRSRELGTKVVGRNRDGSDRLDWDGRVKDRISQLKPNEIGYCRIQSITLNGVTLKGKEYETIIKFDLPKPILPKQTVSIQTQFEAQVPVQIRRSGRDNAEGVRYSMSQWYPKVVEYDYTGWTPNPYIAREFYGVWGDYDVNITLDKSYKIGASGVLQNAAAIGWGYDKPGTPLKDIAGETRSWRFTAKKVHDFVWAADPGYQHITRKPDNGPLLHFIFKSDKADDANWVSTANECARAYPFMKDLFGAYPWPEYSFIQGGDGGMEYAMATLIKTASLGTAIHEWMHSWYQHLMGTNESLYAWMDEGFTSYGESVVTQYLKGGTGFALADEYRGYIALAKGKFEEPMSTHADHFATNYAYSTAAYSKGAVFLGQLGYVIGDSLLKKTLHAYYDAWKFKHPNPNDFVRVAEKVSGMELDWYKEYMLYTTKTIDYAIDSLWMEDNYTLVRIKRLGEMPMPVDVTLTFKDSTTEQHYVPLNLTYGEKPAESTAPRVVYPAQRWTHREMIIRTNRRINEIISVEIDASQRLADIERKNNKLELKW</sequence>
<feature type="binding site" evidence="2">
    <location>
        <position position="384"/>
    </location>
    <ligand>
        <name>Zn(2+)</name>
        <dbReference type="ChEBI" id="CHEBI:29105"/>
        <note>catalytic</note>
    </ligand>
</feature>
<comment type="cofactor">
    <cofactor evidence="2">
        <name>Zn(2+)</name>
        <dbReference type="ChEBI" id="CHEBI:29105"/>
    </cofactor>
    <text evidence="2">Binds 1 zinc ion per subunit.</text>
</comment>
<organism evidence="5 6">
    <name type="scientific">Phnomibacter ginsenosidimutans</name>
    <dbReference type="NCBI Taxonomy" id="2676868"/>
    <lineage>
        <taxon>Bacteria</taxon>
        <taxon>Pseudomonadati</taxon>
        <taxon>Bacteroidota</taxon>
        <taxon>Chitinophagia</taxon>
        <taxon>Chitinophagales</taxon>
        <taxon>Chitinophagaceae</taxon>
        <taxon>Phnomibacter</taxon>
    </lineage>
</organism>
<evidence type="ECO:0000313" key="5">
    <source>
        <dbReference type="EMBL" id="QGW28424.1"/>
    </source>
</evidence>
<evidence type="ECO:0000259" key="4">
    <source>
        <dbReference type="Pfam" id="PF01433"/>
    </source>
</evidence>